<feature type="region of interest" description="Disordered" evidence="1">
    <location>
        <begin position="108"/>
        <end position="151"/>
    </location>
</feature>
<reference evidence="2 3" key="1">
    <citation type="submission" date="2017-03" db="EMBL/GenBank/DDBJ databases">
        <title>Foreign affairs: Plasmid Transfer between Roseobacters and Rhizobia.</title>
        <authorList>
            <person name="Bartling P."/>
            <person name="Bunk B."/>
            <person name="Overmann J."/>
            <person name="Brinkmann H."/>
            <person name="Petersen J."/>
        </authorList>
    </citation>
    <scope>NUCLEOTIDE SEQUENCE [LARGE SCALE GENOMIC DNA]</scope>
    <source>
        <strain evidence="2 3">MACL11</strain>
        <plasmid evidence="3">Plasmid pmm259</plasmid>
    </source>
</reference>
<geneLocation type="plasmid" evidence="3">
    <name>pmm259</name>
</geneLocation>
<evidence type="ECO:0000256" key="1">
    <source>
        <dbReference type="SAM" id="MobiDB-lite"/>
    </source>
</evidence>
<dbReference type="Proteomes" id="UP000191135">
    <property type="component" value="Plasmid pMM259"/>
</dbReference>
<accession>A0A1U9Z9I5</accession>
<dbReference type="KEGG" id="mmed:Mame_05008"/>
<sequence length="151" mass="16667">MAMRLLTALARRAEVPVFPVVGARGLARVETLRRRPGLRLVDSSRHARVLLVAGEVAPAHKRALERLHAQLPAPRGTVWWQGSPLGSRLFERGETVAGDDPLEAIRRAAHAGDPDQRPDVPPHPWERPRATPAYCSEPGSCHQTLHEADNR</sequence>
<dbReference type="EMBL" id="CP020332">
    <property type="protein sequence ID" value="AQZ54300.1"/>
    <property type="molecule type" value="Genomic_DNA"/>
</dbReference>
<evidence type="ECO:0000313" key="2">
    <source>
        <dbReference type="EMBL" id="AQZ54300.1"/>
    </source>
</evidence>
<protein>
    <submittedName>
        <fullName evidence="2">Uncharacterized protein</fullName>
    </submittedName>
</protein>
<keyword evidence="3" id="KW-1185">Reference proteome</keyword>
<proteinExistence type="predicted"/>
<evidence type="ECO:0000313" key="3">
    <source>
        <dbReference type="Proteomes" id="UP000191135"/>
    </source>
</evidence>
<gene>
    <name evidence="2" type="ORF">Mame_05008</name>
</gene>
<name>A0A1U9Z9I5_9HYPH</name>
<feature type="compositionally biased region" description="Basic and acidic residues" evidence="1">
    <location>
        <begin position="108"/>
        <end position="129"/>
    </location>
</feature>
<keyword evidence="2" id="KW-0614">Plasmid</keyword>
<organism evidence="2 3">
    <name type="scientific">Martelella mediterranea DSM 17316</name>
    <dbReference type="NCBI Taxonomy" id="1122214"/>
    <lineage>
        <taxon>Bacteria</taxon>
        <taxon>Pseudomonadati</taxon>
        <taxon>Pseudomonadota</taxon>
        <taxon>Alphaproteobacteria</taxon>
        <taxon>Hyphomicrobiales</taxon>
        <taxon>Aurantimonadaceae</taxon>
        <taxon>Martelella</taxon>
    </lineage>
</organism>
<dbReference type="AlphaFoldDB" id="A0A1U9Z9I5"/>
<dbReference type="SUPFAM" id="SSF56770">
    <property type="entry name" value="HydA/Nqo6-like"/>
    <property type="match status" value="1"/>
</dbReference>